<gene>
    <name evidence="2" type="ORF">HNR35_001151</name>
</gene>
<organism evidence="2 3">
    <name type="scientific">Borreliella spielmanii</name>
    <dbReference type="NCBI Taxonomy" id="88916"/>
    <lineage>
        <taxon>Bacteria</taxon>
        <taxon>Pseudomonadati</taxon>
        <taxon>Spirochaetota</taxon>
        <taxon>Spirochaetia</taxon>
        <taxon>Spirochaetales</taxon>
        <taxon>Borreliaceae</taxon>
        <taxon>Borreliella</taxon>
    </lineage>
</organism>
<evidence type="ECO:0000256" key="1">
    <source>
        <dbReference type="SAM" id="MobiDB-lite"/>
    </source>
</evidence>
<dbReference type="EMBL" id="JACHFA010000028">
    <property type="protein sequence ID" value="MBB6032148.1"/>
    <property type="molecule type" value="Genomic_DNA"/>
</dbReference>
<accession>A0ABR6P859</accession>
<dbReference type="Pfam" id="PF05537">
    <property type="entry name" value="DUF759"/>
    <property type="match status" value="1"/>
</dbReference>
<dbReference type="Proteomes" id="UP000566276">
    <property type="component" value="Unassembled WGS sequence"/>
</dbReference>
<keyword evidence="3" id="KW-1185">Reference proteome</keyword>
<proteinExistence type="predicted"/>
<name>A0ABR6P859_9SPIR</name>
<evidence type="ECO:0000313" key="2">
    <source>
        <dbReference type="EMBL" id="MBB6032148.1"/>
    </source>
</evidence>
<dbReference type="InterPro" id="IPR008478">
    <property type="entry name" value="DUF759_BOR_spp"/>
</dbReference>
<protein>
    <submittedName>
        <fullName evidence="2">ElaB/YqjD/DUF883 family membrane-anchored ribosome-binding protein</fullName>
    </submittedName>
</protein>
<reference evidence="2 3" key="1">
    <citation type="submission" date="2020-08" db="EMBL/GenBank/DDBJ databases">
        <title>Genomic Encyclopedia of Type Strains, Phase IV (KMG-IV): sequencing the most valuable type-strain genomes for metagenomic binning, comparative biology and taxonomic classification.</title>
        <authorList>
            <person name="Goeker M."/>
        </authorList>
    </citation>
    <scope>NUCLEOTIDE SEQUENCE [LARGE SCALE GENOMIC DNA]</scope>
    <source>
        <strain evidence="2 3">DSM 16813</strain>
    </source>
</reference>
<comment type="caution">
    <text evidence="2">The sequence shown here is derived from an EMBL/GenBank/DDBJ whole genome shotgun (WGS) entry which is preliminary data.</text>
</comment>
<feature type="region of interest" description="Disordered" evidence="1">
    <location>
        <begin position="352"/>
        <end position="379"/>
    </location>
</feature>
<feature type="compositionally biased region" description="Basic and acidic residues" evidence="1">
    <location>
        <begin position="364"/>
        <end position="379"/>
    </location>
</feature>
<evidence type="ECO:0000313" key="3">
    <source>
        <dbReference type="Proteomes" id="UP000566276"/>
    </source>
</evidence>
<sequence>MSDKKKELSRQSKFENLRERVEKYRLTQTKKLMKQGMGFEKARKEAFKRSLMSDRDKRRLEYKELVKESKAKSKMLAASQGKGLVAKIAIGSALENVISNAIGKAAGGILGFAKKAVEETSKTNKKKLLNSAFYTGKERDMLIKGTEKEKGIFSGLKGFERDLEKEEFLNQASVFKGTLRDLGKLNFHNLKKSMEFAAVLKSSGAMSSEDAVKAVNSLLSGDGSELYDILKNTWGEEIANKYTEDAKKAWQSGAEVDLESRISKMLEMLGDYKSYGLTKKADTKEEIDSNLASAEQTLSNLTTTVLEPILALIKKITDYLKDFTFQTHVIEPFFKGLKSLFTKLPLVGWAFEDNPTPPPKTKNKVPEKKESEDKYNDTP</sequence>